<evidence type="ECO:0000256" key="1">
    <source>
        <dbReference type="ARBA" id="ARBA00023157"/>
    </source>
</evidence>
<dbReference type="InterPro" id="IPR052129">
    <property type="entry name" value="Spermadhesin-Link_domain"/>
</dbReference>
<dbReference type="Pfam" id="PF00431">
    <property type="entry name" value="CUB"/>
    <property type="match status" value="1"/>
</dbReference>
<dbReference type="EMBL" id="MRZV01000412">
    <property type="protein sequence ID" value="PIK50598.1"/>
    <property type="molecule type" value="Genomic_DNA"/>
</dbReference>
<dbReference type="SMART" id="SM00042">
    <property type="entry name" value="CUB"/>
    <property type="match status" value="1"/>
</dbReference>
<sequence length="623" mass="68150">MGCQCGSRNYGGTGGTVTSPNYPNNYANRCRCTYAIVVDNPYRIMLQFRHLDFNGNCNQDYLEVYDGLRRRENLLARFCSRNMELTTVTSQSQTLLLAFISDKKRVARGFRANYSIVVPTTPVMPTMSISSPPPTSTTVPGVVTTTRPPTTTEISSSTSPIATTSTLTSSSLAPFTSDATSINSDVTISTNSPIIYQSSTVTYHVITDLPRTTSHSDFVTDEFSADAQSTIENFVWMLAAIICFVSLLLVGLIAVVCCVRSRHSKKVMAGNDNRDIPLDSLDDDPTVIVNRTYQSSDDFIQSNVHSPKSDKISTNSPTHYSSADGNSAVYNFPERPVGKLNYQTTNNGNRPTADSSVKSSRKYAKVSSESKGEHIYQDAGMNEIDKEENQYAGITSPNSANYQLPDTSTTTAYDFPVTGFSTSPTLPLTDSQLAAGTTTLTTHQELKHIETTSSTDENPLSGKTTEYRETATNEYEALSVKQSAYELAVHPSNDKNGHYLQPDVLPGEKKGSGIHDYDQVATSEYQTIDQSVAKNGASSQIPGNDTYDVVNVMTPNNTGQRSNTLRSENDASAYESFEDLKTQSVSPTVGESGYTEYKTDGKGTYQDLKPEENPLFAGRKFER</sequence>
<feature type="region of interest" description="Disordered" evidence="3">
    <location>
        <begin position="127"/>
        <end position="160"/>
    </location>
</feature>
<protein>
    <submittedName>
        <fullName evidence="6">Putative deleted in malignant brain tumors 1 protein isoform X21</fullName>
    </submittedName>
</protein>
<accession>A0A2G8KRJ3</accession>
<name>A0A2G8KRJ3_STIJA</name>
<dbReference type="AlphaFoldDB" id="A0A2G8KRJ3"/>
<dbReference type="PROSITE" id="PS01180">
    <property type="entry name" value="CUB"/>
    <property type="match status" value="1"/>
</dbReference>
<feature type="compositionally biased region" description="Polar residues" evidence="3">
    <location>
        <begin position="341"/>
        <end position="358"/>
    </location>
</feature>
<reference evidence="6 7" key="1">
    <citation type="journal article" date="2017" name="PLoS Biol.">
        <title>The sea cucumber genome provides insights into morphological evolution and visceral regeneration.</title>
        <authorList>
            <person name="Zhang X."/>
            <person name="Sun L."/>
            <person name="Yuan J."/>
            <person name="Sun Y."/>
            <person name="Gao Y."/>
            <person name="Zhang L."/>
            <person name="Li S."/>
            <person name="Dai H."/>
            <person name="Hamel J.F."/>
            <person name="Liu C."/>
            <person name="Yu Y."/>
            <person name="Liu S."/>
            <person name="Lin W."/>
            <person name="Guo K."/>
            <person name="Jin S."/>
            <person name="Xu P."/>
            <person name="Storey K.B."/>
            <person name="Huan P."/>
            <person name="Zhang T."/>
            <person name="Zhou Y."/>
            <person name="Zhang J."/>
            <person name="Lin C."/>
            <person name="Li X."/>
            <person name="Xing L."/>
            <person name="Huo D."/>
            <person name="Sun M."/>
            <person name="Wang L."/>
            <person name="Mercier A."/>
            <person name="Li F."/>
            <person name="Yang H."/>
            <person name="Xiang J."/>
        </authorList>
    </citation>
    <scope>NUCLEOTIDE SEQUENCE [LARGE SCALE GENOMIC DNA]</scope>
    <source>
        <strain evidence="6">Shaxun</strain>
        <tissue evidence="6">Muscle</tissue>
    </source>
</reference>
<dbReference type="SUPFAM" id="SSF49854">
    <property type="entry name" value="Spermadhesin, CUB domain"/>
    <property type="match status" value="1"/>
</dbReference>
<feature type="region of interest" description="Disordered" evidence="3">
    <location>
        <begin position="299"/>
        <end position="327"/>
    </location>
</feature>
<organism evidence="6 7">
    <name type="scientific">Stichopus japonicus</name>
    <name type="common">Sea cucumber</name>
    <dbReference type="NCBI Taxonomy" id="307972"/>
    <lineage>
        <taxon>Eukaryota</taxon>
        <taxon>Metazoa</taxon>
        <taxon>Echinodermata</taxon>
        <taxon>Eleutherozoa</taxon>
        <taxon>Echinozoa</taxon>
        <taxon>Holothuroidea</taxon>
        <taxon>Aspidochirotacea</taxon>
        <taxon>Aspidochirotida</taxon>
        <taxon>Stichopodidae</taxon>
        <taxon>Apostichopus</taxon>
    </lineage>
</organism>
<evidence type="ECO:0000256" key="3">
    <source>
        <dbReference type="SAM" id="MobiDB-lite"/>
    </source>
</evidence>
<feature type="disulfide bond" evidence="2">
    <location>
        <begin position="5"/>
        <end position="32"/>
    </location>
</feature>
<evidence type="ECO:0000256" key="2">
    <source>
        <dbReference type="PROSITE-ProRule" id="PRU00059"/>
    </source>
</evidence>
<comment type="caution">
    <text evidence="2">Lacks conserved residue(s) required for the propagation of feature annotation.</text>
</comment>
<evidence type="ECO:0000313" key="7">
    <source>
        <dbReference type="Proteomes" id="UP000230750"/>
    </source>
</evidence>
<feature type="region of interest" description="Disordered" evidence="3">
    <location>
        <begin position="576"/>
        <end position="623"/>
    </location>
</feature>
<keyword evidence="4" id="KW-0472">Membrane</keyword>
<dbReference type="InterPro" id="IPR000859">
    <property type="entry name" value="CUB_dom"/>
</dbReference>
<keyword evidence="4" id="KW-1133">Transmembrane helix</keyword>
<dbReference type="FunFam" id="2.60.120.290:FF:000068">
    <property type="entry name" value="Metalloendopeptidase"/>
    <property type="match status" value="1"/>
</dbReference>
<dbReference type="STRING" id="307972.A0A2G8KRJ3"/>
<keyword evidence="4" id="KW-0812">Transmembrane</keyword>
<feature type="domain" description="CUB" evidence="5">
    <location>
        <begin position="5"/>
        <end position="117"/>
    </location>
</feature>
<feature type="region of interest" description="Disordered" evidence="3">
    <location>
        <begin position="341"/>
        <end position="360"/>
    </location>
</feature>
<dbReference type="InterPro" id="IPR035914">
    <property type="entry name" value="Sperma_CUB_dom_sf"/>
</dbReference>
<dbReference type="PANTHER" id="PTHR46908:SF4">
    <property type="entry name" value="TUMOR NECROSIS FACTOR-INDUCIBLE GENE 6 PROTEIN"/>
    <property type="match status" value="1"/>
</dbReference>
<evidence type="ECO:0000256" key="4">
    <source>
        <dbReference type="SAM" id="Phobius"/>
    </source>
</evidence>
<dbReference type="Proteomes" id="UP000230750">
    <property type="component" value="Unassembled WGS sequence"/>
</dbReference>
<evidence type="ECO:0000313" key="6">
    <source>
        <dbReference type="EMBL" id="PIK50598.1"/>
    </source>
</evidence>
<evidence type="ECO:0000259" key="5">
    <source>
        <dbReference type="PROSITE" id="PS01180"/>
    </source>
</evidence>
<dbReference type="CDD" id="cd00041">
    <property type="entry name" value="CUB"/>
    <property type="match status" value="1"/>
</dbReference>
<feature type="transmembrane region" description="Helical" evidence="4">
    <location>
        <begin position="234"/>
        <end position="259"/>
    </location>
</feature>
<comment type="caution">
    <text evidence="6">The sequence shown here is derived from an EMBL/GenBank/DDBJ whole genome shotgun (WGS) entry which is preliminary data.</text>
</comment>
<dbReference type="Gene3D" id="2.60.120.290">
    <property type="entry name" value="Spermadhesin, CUB domain"/>
    <property type="match status" value="1"/>
</dbReference>
<keyword evidence="1 2" id="KW-1015">Disulfide bond</keyword>
<gene>
    <name evidence="6" type="ORF">BSL78_12525</name>
</gene>
<proteinExistence type="predicted"/>
<dbReference type="PANTHER" id="PTHR46908">
    <property type="entry name" value="CUBILIN-LIKE PROTEIN"/>
    <property type="match status" value="1"/>
</dbReference>
<keyword evidence="7" id="KW-1185">Reference proteome</keyword>
<dbReference type="OrthoDB" id="10063988at2759"/>